<organism evidence="1 2">
    <name type="scientific">Trichinella spiralis</name>
    <name type="common">Trichina worm</name>
    <dbReference type="NCBI Taxonomy" id="6334"/>
    <lineage>
        <taxon>Eukaryota</taxon>
        <taxon>Metazoa</taxon>
        <taxon>Ecdysozoa</taxon>
        <taxon>Nematoda</taxon>
        <taxon>Enoplea</taxon>
        <taxon>Dorylaimia</taxon>
        <taxon>Trichinellida</taxon>
        <taxon>Trichinellidae</taxon>
        <taxon>Trichinella</taxon>
    </lineage>
</organism>
<reference evidence="1 2" key="1">
    <citation type="submission" date="2015-01" db="EMBL/GenBank/DDBJ databases">
        <title>Evolution of Trichinella species and genotypes.</title>
        <authorList>
            <person name="Korhonen P.K."/>
            <person name="Edoardo P."/>
            <person name="Giuseppe L.R."/>
            <person name="Gasser R.B."/>
        </authorList>
    </citation>
    <scope>NUCLEOTIDE SEQUENCE [LARGE SCALE GENOMIC DNA]</scope>
    <source>
        <strain evidence="1">ISS3</strain>
    </source>
</reference>
<dbReference type="EMBL" id="JYDH01000007">
    <property type="protein sequence ID" value="KRY41604.1"/>
    <property type="molecule type" value="Genomic_DNA"/>
</dbReference>
<evidence type="ECO:0000313" key="2">
    <source>
        <dbReference type="Proteomes" id="UP000054776"/>
    </source>
</evidence>
<dbReference type="Proteomes" id="UP000054776">
    <property type="component" value="Unassembled WGS sequence"/>
</dbReference>
<dbReference type="OrthoDB" id="10490696at2759"/>
<accession>A0A0V1BWU1</accession>
<sequence length="145" mass="15950">MASEATENSDTAGQFSGLHRYRIICIIAHQSDVPDCGNAVKICSFVVNIKRSYPSLLDSKCCATSHRVVVSPLKETDRIPDGASCCLTCNDHCISMCKDECDRLVGTHHFKKTDNRLTPGTEIDARLHSTCNTAHFRPKPPISTD</sequence>
<protein>
    <submittedName>
        <fullName evidence="1">Uncharacterized protein</fullName>
    </submittedName>
</protein>
<gene>
    <name evidence="1" type="ORF">T01_774</name>
</gene>
<comment type="caution">
    <text evidence="1">The sequence shown here is derived from an EMBL/GenBank/DDBJ whole genome shotgun (WGS) entry which is preliminary data.</text>
</comment>
<name>A0A0V1BWU1_TRISP</name>
<proteinExistence type="predicted"/>
<dbReference type="InParanoid" id="A0A0V1BWU1"/>
<dbReference type="AlphaFoldDB" id="A0A0V1BWU1"/>
<evidence type="ECO:0000313" key="1">
    <source>
        <dbReference type="EMBL" id="KRY41604.1"/>
    </source>
</evidence>
<keyword evidence="2" id="KW-1185">Reference proteome</keyword>